<dbReference type="InterPro" id="IPR057336">
    <property type="entry name" value="GerAC_N"/>
</dbReference>
<dbReference type="Pfam" id="PF25198">
    <property type="entry name" value="Spore_GerAC_N"/>
    <property type="match status" value="1"/>
</dbReference>
<dbReference type="GO" id="GO:0009847">
    <property type="term" value="P:spore germination"/>
    <property type="evidence" value="ECO:0007669"/>
    <property type="project" value="InterPro"/>
</dbReference>
<keyword evidence="5" id="KW-0472">Membrane</keyword>
<evidence type="ECO:0000259" key="9">
    <source>
        <dbReference type="Pfam" id="PF25198"/>
    </source>
</evidence>
<dbReference type="Gene3D" id="3.30.300.210">
    <property type="entry name" value="Nutrient germinant receptor protein C, domain 3"/>
    <property type="match status" value="1"/>
</dbReference>
<dbReference type="GO" id="GO:0016020">
    <property type="term" value="C:membrane"/>
    <property type="evidence" value="ECO:0007669"/>
    <property type="project" value="UniProtKB-SubCell"/>
</dbReference>
<comment type="similarity">
    <text evidence="2">Belongs to the GerABKC lipoprotein family.</text>
</comment>
<evidence type="ECO:0000256" key="6">
    <source>
        <dbReference type="ARBA" id="ARBA00023139"/>
    </source>
</evidence>
<reference evidence="10 11" key="1">
    <citation type="journal article" date="2005" name="Int. J. Syst. Evol. Microbiol.">
        <title>Bacillus cibi sp. nov., isolated from jeotgal, a traditional Korean fermented seafood.</title>
        <authorList>
            <person name="Yoon J.H."/>
            <person name="Lee C.H."/>
            <person name="Oh T.K."/>
        </authorList>
    </citation>
    <scope>NUCLEOTIDE SEQUENCE [LARGE SCALE GENOMIC DNA]</scope>
    <source>
        <strain evidence="10 11">DSM 16189</strain>
    </source>
</reference>
<evidence type="ECO:0000256" key="5">
    <source>
        <dbReference type="ARBA" id="ARBA00023136"/>
    </source>
</evidence>
<feature type="domain" description="Spore germination protein N-terminal" evidence="9">
    <location>
        <begin position="19"/>
        <end position="195"/>
    </location>
</feature>
<evidence type="ECO:0000313" key="11">
    <source>
        <dbReference type="Proteomes" id="UP000028549"/>
    </source>
</evidence>
<dbReference type="PANTHER" id="PTHR35789:SF1">
    <property type="entry name" value="SPORE GERMINATION PROTEIN B3"/>
    <property type="match status" value="1"/>
</dbReference>
<feature type="domain" description="Spore germination GerAC-like C-terminal" evidence="8">
    <location>
        <begin position="214"/>
        <end position="368"/>
    </location>
</feature>
<dbReference type="AlphaFoldDB" id="A0A084GNJ3"/>
<dbReference type="PANTHER" id="PTHR35789">
    <property type="entry name" value="SPORE GERMINATION PROTEIN B3"/>
    <property type="match status" value="1"/>
</dbReference>
<keyword evidence="4" id="KW-0732">Signal</keyword>
<dbReference type="STRING" id="246786.GS18_0215925"/>
<dbReference type="InterPro" id="IPR046953">
    <property type="entry name" value="Spore_GerAC-like_C"/>
</dbReference>
<dbReference type="InterPro" id="IPR008844">
    <property type="entry name" value="Spore_GerAC-like"/>
</dbReference>
<evidence type="ECO:0000256" key="2">
    <source>
        <dbReference type="ARBA" id="ARBA00007886"/>
    </source>
</evidence>
<protein>
    <submittedName>
        <fullName evidence="10">Spore gernimation protein GerC</fullName>
    </submittedName>
</protein>
<evidence type="ECO:0000259" key="8">
    <source>
        <dbReference type="Pfam" id="PF05504"/>
    </source>
</evidence>
<dbReference type="EMBL" id="JNVC02000013">
    <property type="protein sequence ID" value="KEZ48905.1"/>
    <property type="molecule type" value="Genomic_DNA"/>
</dbReference>
<proteinExistence type="inferred from homology"/>
<dbReference type="InterPro" id="IPR038501">
    <property type="entry name" value="Spore_GerAC_C_sf"/>
</dbReference>
<name>A0A084GNJ3_METID</name>
<keyword evidence="11" id="KW-1185">Reference proteome</keyword>
<keyword evidence="3" id="KW-0309">Germination</keyword>
<evidence type="ECO:0000256" key="3">
    <source>
        <dbReference type="ARBA" id="ARBA00022544"/>
    </source>
</evidence>
<dbReference type="Proteomes" id="UP000028549">
    <property type="component" value="Unassembled WGS sequence"/>
</dbReference>
<dbReference type="NCBIfam" id="TIGR02887">
    <property type="entry name" value="spore_ger_x_C"/>
    <property type="match status" value="1"/>
</dbReference>
<organism evidence="10 11">
    <name type="scientific">Metabacillus indicus</name>
    <name type="common">Bacillus indicus</name>
    <dbReference type="NCBI Taxonomy" id="246786"/>
    <lineage>
        <taxon>Bacteria</taxon>
        <taxon>Bacillati</taxon>
        <taxon>Bacillota</taxon>
        <taxon>Bacilli</taxon>
        <taxon>Bacillales</taxon>
        <taxon>Bacillaceae</taxon>
        <taxon>Metabacillus</taxon>
    </lineage>
</organism>
<accession>A0A084GNJ3</accession>
<dbReference type="PROSITE" id="PS51257">
    <property type="entry name" value="PROKAR_LIPOPROTEIN"/>
    <property type="match status" value="1"/>
</dbReference>
<sequence>MKAVILCCVLFLTGCSGVKNIQDLTYIVAIGMDFDETEEEYIVSLQGLNFANVAKQEGAKSVDPVPIFIATARGETLNMAVSKLYGKSEPPLYFGHVNTLLVTNRLIQSKASEVLEEIGRNRSLRPTMKVFTTEEKIEDVFNTPALFNYPAIYTVLFKAKISQLAQNELKAITMMDFLRDYYEPMGTAKIPSVKIDESSWKANQDYPILYLNGFSTFQHQEYKTDIPLDHAVIINWLTEKGISVDRRVEKAGKLAAAVRLGEPKMEIMYDETADKPKFSIEISVSADLLEKIQKDLTMNGLKKQIEEDIKAKVESIYNEGVENKLDILDAGEKWYRKHPKQFQQLKKNRTFYLDQESLTEMKVNVEILHFNSYKFKRSIDGEL</sequence>
<evidence type="ECO:0000256" key="7">
    <source>
        <dbReference type="ARBA" id="ARBA00023288"/>
    </source>
</evidence>
<comment type="caution">
    <text evidence="10">The sequence shown here is derived from an EMBL/GenBank/DDBJ whole genome shotgun (WGS) entry which is preliminary data.</text>
</comment>
<evidence type="ECO:0000256" key="4">
    <source>
        <dbReference type="ARBA" id="ARBA00022729"/>
    </source>
</evidence>
<keyword evidence="7" id="KW-0449">Lipoprotein</keyword>
<comment type="subcellular location">
    <subcellularLocation>
        <location evidence="1">Membrane</location>
        <topology evidence="1">Lipid-anchor</topology>
    </subcellularLocation>
</comment>
<keyword evidence="6" id="KW-0564">Palmitate</keyword>
<gene>
    <name evidence="10" type="ORF">GS18_0215925</name>
</gene>
<evidence type="ECO:0000256" key="1">
    <source>
        <dbReference type="ARBA" id="ARBA00004635"/>
    </source>
</evidence>
<dbReference type="Pfam" id="PF05504">
    <property type="entry name" value="Spore_GerAC"/>
    <property type="match status" value="1"/>
</dbReference>
<evidence type="ECO:0000313" key="10">
    <source>
        <dbReference type="EMBL" id="KEZ48905.1"/>
    </source>
</evidence>